<evidence type="ECO:0000259" key="11">
    <source>
        <dbReference type="SMART" id="SM00848"/>
    </source>
</evidence>
<protein>
    <submittedName>
        <fullName evidence="12">Uncharacterized protein</fullName>
    </submittedName>
</protein>
<evidence type="ECO:0000256" key="3">
    <source>
        <dbReference type="ARBA" id="ARBA00022670"/>
    </source>
</evidence>
<proteinExistence type="inferred from homology"/>
<keyword evidence="4 9" id="KW-0732">Signal</keyword>
<dbReference type="InterPro" id="IPR038765">
    <property type="entry name" value="Papain-like_cys_pep_sf"/>
</dbReference>
<feature type="domain" description="Peptidase C1A papain C-terminal" evidence="10">
    <location>
        <begin position="117"/>
        <end position="334"/>
    </location>
</feature>
<feature type="chain" id="PRO_5035209017" evidence="9">
    <location>
        <begin position="20"/>
        <end position="334"/>
    </location>
</feature>
<keyword evidence="8" id="KW-0458">Lysosome</keyword>
<dbReference type="AlphaFoldDB" id="A0A8J4Q5D5"/>
<dbReference type="PRINTS" id="PR00705">
    <property type="entry name" value="PAPAIN"/>
</dbReference>
<evidence type="ECO:0000256" key="7">
    <source>
        <dbReference type="ARBA" id="ARBA00023157"/>
    </source>
</evidence>
<dbReference type="InterPro" id="IPR013201">
    <property type="entry name" value="Prot_inhib_I29"/>
</dbReference>
<dbReference type="PROSITE" id="PS00139">
    <property type="entry name" value="THIOL_PROTEASE_CYS"/>
    <property type="match status" value="1"/>
</dbReference>
<dbReference type="CDD" id="cd02248">
    <property type="entry name" value="Peptidase_C1A"/>
    <property type="match status" value="1"/>
</dbReference>
<name>A0A8J4Q5D5_9MYCE</name>
<evidence type="ECO:0000259" key="10">
    <source>
        <dbReference type="SMART" id="SM00645"/>
    </source>
</evidence>
<organism evidence="12 13">
    <name type="scientific">Polysphondylium violaceum</name>
    <dbReference type="NCBI Taxonomy" id="133409"/>
    <lineage>
        <taxon>Eukaryota</taxon>
        <taxon>Amoebozoa</taxon>
        <taxon>Evosea</taxon>
        <taxon>Eumycetozoa</taxon>
        <taxon>Dictyostelia</taxon>
        <taxon>Dictyosteliales</taxon>
        <taxon>Dictyosteliaceae</taxon>
        <taxon>Polysphondylium</taxon>
    </lineage>
</organism>
<dbReference type="InterPro" id="IPR025660">
    <property type="entry name" value="Pept_his_AS"/>
</dbReference>
<dbReference type="FunFam" id="3.90.70.10:FF:000039">
    <property type="entry name" value="Cysteine proteinase 2, putative"/>
    <property type="match status" value="1"/>
</dbReference>
<feature type="signal peptide" evidence="9">
    <location>
        <begin position="1"/>
        <end position="19"/>
    </location>
</feature>
<gene>
    <name evidence="12" type="ORF">CYY_004435</name>
</gene>
<dbReference type="SUPFAM" id="SSF54001">
    <property type="entry name" value="Cysteine proteinases"/>
    <property type="match status" value="1"/>
</dbReference>
<evidence type="ECO:0000256" key="5">
    <source>
        <dbReference type="ARBA" id="ARBA00022807"/>
    </source>
</evidence>
<dbReference type="PROSITE" id="PS00640">
    <property type="entry name" value="THIOL_PROTEASE_ASN"/>
    <property type="match status" value="1"/>
</dbReference>
<dbReference type="InterPro" id="IPR000169">
    <property type="entry name" value="Pept_cys_AS"/>
</dbReference>
<dbReference type="EMBL" id="AJWJ01000156">
    <property type="protein sequence ID" value="KAF2074261.1"/>
    <property type="molecule type" value="Genomic_DNA"/>
</dbReference>
<dbReference type="OrthoDB" id="10259130at2759"/>
<evidence type="ECO:0000313" key="12">
    <source>
        <dbReference type="EMBL" id="KAF2074261.1"/>
    </source>
</evidence>
<accession>A0A8J4Q5D5</accession>
<dbReference type="InterPro" id="IPR013128">
    <property type="entry name" value="Peptidase_C1A"/>
</dbReference>
<evidence type="ECO:0000256" key="2">
    <source>
        <dbReference type="ARBA" id="ARBA00008455"/>
    </source>
</evidence>
<reference evidence="12" key="1">
    <citation type="submission" date="2020-01" db="EMBL/GenBank/DDBJ databases">
        <title>Development of genomics and gene disruption for Polysphondylium violaceum indicates a role for the polyketide synthase stlB in stalk morphogenesis.</title>
        <authorList>
            <person name="Narita B."/>
            <person name="Kawabe Y."/>
            <person name="Kin K."/>
            <person name="Saito T."/>
            <person name="Gibbs R."/>
            <person name="Kuspa A."/>
            <person name="Muzny D."/>
            <person name="Queller D."/>
            <person name="Richards S."/>
            <person name="Strassman J."/>
            <person name="Sucgang R."/>
            <person name="Worley K."/>
            <person name="Schaap P."/>
        </authorList>
    </citation>
    <scope>NUCLEOTIDE SEQUENCE</scope>
    <source>
        <strain evidence="12">QSvi11</strain>
    </source>
</reference>
<comment type="caution">
    <text evidence="12">The sequence shown here is derived from an EMBL/GenBank/DDBJ whole genome shotgun (WGS) entry which is preliminary data.</text>
</comment>
<evidence type="ECO:0000313" key="13">
    <source>
        <dbReference type="Proteomes" id="UP000695562"/>
    </source>
</evidence>
<dbReference type="Proteomes" id="UP000695562">
    <property type="component" value="Unassembled WGS sequence"/>
</dbReference>
<keyword evidence="6" id="KW-0865">Zymogen</keyword>
<dbReference type="GO" id="GO:0006508">
    <property type="term" value="P:proteolysis"/>
    <property type="evidence" value="ECO:0007669"/>
    <property type="project" value="UniProtKB-KW"/>
</dbReference>
<dbReference type="PANTHER" id="PTHR12411">
    <property type="entry name" value="CYSTEINE PROTEASE FAMILY C1-RELATED"/>
    <property type="match status" value="1"/>
</dbReference>
<keyword evidence="3" id="KW-0645">Protease</keyword>
<comment type="subcellular location">
    <subcellularLocation>
        <location evidence="1">Lysosome</location>
    </subcellularLocation>
</comment>
<evidence type="ECO:0000256" key="9">
    <source>
        <dbReference type="SAM" id="SignalP"/>
    </source>
</evidence>
<keyword evidence="7" id="KW-1015">Disulfide bond</keyword>
<keyword evidence="13" id="KW-1185">Reference proteome</keyword>
<dbReference type="Gene3D" id="3.90.70.10">
    <property type="entry name" value="Cysteine proteinases"/>
    <property type="match status" value="1"/>
</dbReference>
<dbReference type="InterPro" id="IPR000668">
    <property type="entry name" value="Peptidase_C1A_C"/>
</dbReference>
<dbReference type="InterPro" id="IPR039417">
    <property type="entry name" value="Peptidase_C1A_papain-like"/>
</dbReference>
<evidence type="ECO:0000256" key="4">
    <source>
        <dbReference type="ARBA" id="ARBA00022729"/>
    </source>
</evidence>
<keyword evidence="5" id="KW-0378">Hydrolase</keyword>
<dbReference type="InterPro" id="IPR025661">
    <property type="entry name" value="Pept_asp_AS"/>
</dbReference>
<dbReference type="Pfam" id="PF00112">
    <property type="entry name" value="Peptidase_C1"/>
    <property type="match status" value="1"/>
</dbReference>
<evidence type="ECO:0000256" key="6">
    <source>
        <dbReference type="ARBA" id="ARBA00023145"/>
    </source>
</evidence>
<evidence type="ECO:0000256" key="8">
    <source>
        <dbReference type="ARBA" id="ARBA00023228"/>
    </source>
</evidence>
<dbReference type="GO" id="GO:0005764">
    <property type="term" value="C:lysosome"/>
    <property type="evidence" value="ECO:0007669"/>
    <property type="project" value="UniProtKB-SubCell"/>
</dbReference>
<keyword evidence="5" id="KW-0788">Thiol protease</keyword>
<evidence type="ECO:0000256" key="1">
    <source>
        <dbReference type="ARBA" id="ARBA00004371"/>
    </source>
</evidence>
<dbReference type="GO" id="GO:0008234">
    <property type="term" value="F:cysteine-type peptidase activity"/>
    <property type="evidence" value="ECO:0007669"/>
    <property type="project" value="UniProtKB-KW"/>
</dbReference>
<dbReference type="Pfam" id="PF08246">
    <property type="entry name" value="Inhibitor_I29"/>
    <property type="match status" value="1"/>
</dbReference>
<dbReference type="PROSITE" id="PS00639">
    <property type="entry name" value="THIOL_PROTEASE_HIS"/>
    <property type="match status" value="1"/>
</dbReference>
<comment type="similarity">
    <text evidence="2">Belongs to the peptidase C1 family.</text>
</comment>
<sequence>MLKKLTLIALMVMVALVAAKHPHRYRESHYKEEFVKWMSHRNALYSSVDFHDKYENFKSNYDFIANWNDKQSSTILGLNDFADLSNKEYRETYLGTTYDVSDLEESTRLNQIFVGDVPNHLDWRVQGAVSHVKDQGRCGSCWSFSTVGAIEGSNFVKTGVMTTLSEQQLVDCSKTYGNHGCNGGLMEPSFQYVIDNGGLMTETNYPYTATDKAACKFDASKGPITTISAYNTTVRGSEDSLLQAVQLNPIAVAIDAGQRSFQLYKSGVYYDSNCSSYRLNHAVLLVGYGVEHTTNSPYWIVKNSWNTVWGNQGYIMMAKGSNHCGIASMASYSI</sequence>
<feature type="domain" description="Cathepsin propeptide inhibitor" evidence="11">
    <location>
        <begin position="34"/>
        <end position="89"/>
    </location>
</feature>
<dbReference type="SMART" id="SM00645">
    <property type="entry name" value="Pept_C1"/>
    <property type="match status" value="1"/>
</dbReference>
<dbReference type="SMART" id="SM00848">
    <property type="entry name" value="Inhibitor_I29"/>
    <property type="match status" value="1"/>
</dbReference>